<proteinExistence type="predicted"/>
<organism evidence="1 2">
    <name type="scientific">Gluconacetobacter sacchari</name>
    <dbReference type="NCBI Taxonomy" id="92759"/>
    <lineage>
        <taxon>Bacteria</taxon>
        <taxon>Pseudomonadati</taxon>
        <taxon>Pseudomonadota</taxon>
        <taxon>Alphaproteobacteria</taxon>
        <taxon>Acetobacterales</taxon>
        <taxon>Acetobacteraceae</taxon>
        <taxon>Gluconacetobacter</taxon>
    </lineage>
</organism>
<dbReference type="Proteomes" id="UP000589085">
    <property type="component" value="Unassembled WGS sequence"/>
</dbReference>
<sequence length="98" mass="10873">MAEGWDPGGSFVVSWIGEAEGARRKEPACRFRKEPRRSVSVEQIGWQGRNMKGGEGKKSLAGVGGCLDLSERRWSAMAVFRGILRARQSFLIFSELLS</sequence>
<name>A0A7W4IFW3_9PROT</name>
<gene>
    <name evidence="1" type="ORF">HLH48_17770</name>
</gene>
<dbReference type="RefSeq" id="WP_182998819.1">
    <property type="nucleotide sequence ID" value="NZ_JABEQJ010000029.1"/>
</dbReference>
<dbReference type="EMBL" id="JABEQJ010000029">
    <property type="protein sequence ID" value="MBB2161987.1"/>
    <property type="molecule type" value="Genomic_DNA"/>
</dbReference>
<accession>A0A7W4IFW3</accession>
<protein>
    <submittedName>
        <fullName evidence="1">Uncharacterized protein</fullName>
    </submittedName>
</protein>
<dbReference type="AlphaFoldDB" id="A0A7W4IFW3"/>
<comment type="caution">
    <text evidence="1">The sequence shown here is derived from an EMBL/GenBank/DDBJ whole genome shotgun (WGS) entry which is preliminary data.</text>
</comment>
<evidence type="ECO:0000313" key="1">
    <source>
        <dbReference type="EMBL" id="MBB2161987.1"/>
    </source>
</evidence>
<reference evidence="1 2" key="1">
    <citation type="submission" date="2020-04" db="EMBL/GenBank/DDBJ databases">
        <title>Description of novel Gluconacetobacter.</title>
        <authorList>
            <person name="Sombolestani A."/>
        </authorList>
    </citation>
    <scope>NUCLEOTIDE SEQUENCE [LARGE SCALE GENOMIC DNA]</scope>
    <source>
        <strain evidence="1 2">LMG 19747</strain>
    </source>
</reference>
<evidence type="ECO:0000313" key="2">
    <source>
        <dbReference type="Proteomes" id="UP000589085"/>
    </source>
</evidence>